<organism evidence="1 2">
    <name type="scientific">Candidatus Methanoperedens nitratireducens</name>
    <dbReference type="NCBI Taxonomy" id="1392998"/>
    <lineage>
        <taxon>Archaea</taxon>
        <taxon>Methanobacteriati</taxon>
        <taxon>Methanobacteriota</taxon>
        <taxon>Stenosarchaea group</taxon>
        <taxon>Methanomicrobia</taxon>
        <taxon>Methanosarcinales</taxon>
        <taxon>ANME-2 cluster</taxon>
        <taxon>Candidatus Methanoperedentaceae</taxon>
        <taxon>Candidatus Methanoperedens</taxon>
    </lineage>
</organism>
<dbReference type="InterPro" id="IPR026350">
    <property type="entry name" value="GxxExxY"/>
</dbReference>
<keyword evidence="2" id="KW-1185">Reference proteome</keyword>
<dbReference type="NCBIfam" id="TIGR04256">
    <property type="entry name" value="GxxExxY"/>
    <property type="match status" value="1"/>
</dbReference>
<evidence type="ECO:0000313" key="1">
    <source>
        <dbReference type="EMBL" id="KCZ71467.1"/>
    </source>
</evidence>
<reference evidence="1 2" key="1">
    <citation type="journal article" date="2013" name="Nature">
        <title>Anaerobic oxidation of methane coupled to nitrate reduction in a novel archaeal lineage.</title>
        <authorList>
            <person name="Haroon M.F."/>
            <person name="Hu S."/>
            <person name="Shi Y."/>
            <person name="Imelfort M."/>
            <person name="Keller J."/>
            <person name="Hugenholtz P."/>
            <person name="Yuan Z."/>
            <person name="Tyson G.W."/>
        </authorList>
    </citation>
    <scope>NUCLEOTIDE SEQUENCE [LARGE SCALE GENOMIC DNA]</scope>
    <source>
        <strain evidence="1 2">ANME-2d</strain>
    </source>
</reference>
<evidence type="ECO:0000313" key="2">
    <source>
        <dbReference type="Proteomes" id="UP000027153"/>
    </source>
</evidence>
<evidence type="ECO:0008006" key="3">
    <source>
        <dbReference type="Google" id="ProtNLM"/>
    </source>
</evidence>
<dbReference type="AlphaFoldDB" id="A0A062V288"/>
<comment type="caution">
    <text evidence="1">The sequence shown here is derived from an EMBL/GenBank/DDBJ whole genome shotgun (WGS) entry which is preliminary data.</text>
</comment>
<dbReference type="Proteomes" id="UP000027153">
    <property type="component" value="Unassembled WGS sequence"/>
</dbReference>
<accession>A0A062V288</accession>
<dbReference type="Pfam" id="PF13366">
    <property type="entry name" value="PDDEXK_3"/>
    <property type="match status" value="1"/>
</dbReference>
<dbReference type="EMBL" id="JMIY01000005">
    <property type="protein sequence ID" value="KCZ71467.1"/>
    <property type="molecule type" value="Genomic_DNA"/>
</dbReference>
<name>A0A062V288_9EURY</name>
<gene>
    <name evidence="1" type="ORF">ANME2D_02197</name>
</gene>
<protein>
    <recommendedName>
        <fullName evidence="3">GxxExxY protein</fullName>
    </recommendedName>
</protein>
<proteinExistence type="predicted"/>
<sequence length="126" mass="14605">MELIYKQEFYDIKSACIAIKIELGLGFLEKVYENALKIELEDRGFIVKQQFPIQVTYKKNVVGDYYADLYIVDKIIVEIKAVYEITSIHKAQVLNYLKATGIKLGVLVNFSRERNTVDIERIPNLI</sequence>